<dbReference type="Pfam" id="PF00975">
    <property type="entry name" value="Thioesterase"/>
    <property type="match status" value="1"/>
</dbReference>
<dbReference type="EMBL" id="CP023699">
    <property type="protein sequence ID" value="QEU96020.1"/>
    <property type="molecule type" value="Genomic_DNA"/>
</dbReference>
<dbReference type="RefSeq" id="WP_055545715.1">
    <property type="nucleotide sequence ID" value="NZ_CP023699.1"/>
</dbReference>
<evidence type="ECO:0000259" key="5">
    <source>
        <dbReference type="PROSITE" id="PS50075"/>
    </source>
</evidence>
<dbReference type="PANTHER" id="PTHR45527:SF1">
    <property type="entry name" value="FATTY ACID SYNTHASE"/>
    <property type="match status" value="1"/>
</dbReference>
<dbReference type="GO" id="GO:0043041">
    <property type="term" value="P:amino acid activation for nonribosomal peptide biosynthetic process"/>
    <property type="evidence" value="ECO:0007669"/>
    <property type="project" value="TreeGrafter"/>
</dbReference>
<dbReference type="GO" id="GO:0072330">
    <property type="term" value="P:monocarboxylic acid biosynthetic process"/>
    <property type="evidence" value="ECO:0007669"/>
    <property type="project" value="UniProtKB-ARBA"/>
</dbReference>
<reference evidence="6 7" key="1">
    <citation type="submission" date="2017-09" db="EMBL/GenBank/DDBJ databases">
        <authorList>
            <person name="Lee N."/>
            <person name="Cho B.-K."/>
        </authorList>
    </citation>
    <scope>NUCLEOTIDE SEQUENCE [LARGE SCALE GENOMIC DNA]</scope>
    <source>
        <strain evidence="6 7">ATCC 12853</strain>
    </source>
</reference>
<proteinExistence type="inferred from homology"/>
<dbReference type="OrthoDB" id="2472181at2"/>
<dbReference type="Pfam" id="PF13193">
    <property type="entry name" value="AMP-binding_C"/>
    <property type="match status" value="1"/>
</dbReference>
<dbReference type="InterPro" id="IPR036736">
    <property type="entry name" value="ACP-like_sf"/>
</dbReference>
<evidence type="ECO:0000313" key="6">
    <source>
        <dbReference type="EMBL" id="QEU96020.1"/>
    </source>
</evidence>
<protein>
    <submittedName>
        <fullName evidence="6">Non-ribosomal peptide synthase</fullName>
    </submittedName>
</protein>
<dbReference type="SUPFAM" id="SSF52777">
    <property type="entry name" value="CoA-dependent acyltransferases"/>
    <property type="match status" value="2"/>
</dbReference>
<dbReference type="Gene3D" id="3.30.559.10">
    <property type="entry name" value="Chloramphenicol acetyltransferase-like domain"/>
    <property type="match status" value="1"/>
</dbReference>
<dbReference type="Gene3D" id="3.30.559.30">
    <property type="entry name" value="Nonribosomal peptide synthetase, condensation domain"/>
    <property type="match status" value="1"/>
</dbReference>
<dbReference type="Gene3D" id="3.40.50.980">
    <property type="match status" value="2"/>
</dbReference>
<dbReference type="Pfam" id="PF00550">
    <property type="entry name" value="PP-binding"/>
    <property type="match status" value="1"/>
</dbReference>
<dbReference type="InterPro" id="IPR029058">
    <property type="entry name" value="AB_hydrolase_fold"/>
</dbReference>
<dbReference type="InterPro" id="IPR006162">
    <property type="entry name" value="Ppantetheine_attach_site"/>
</dbReference>
<accession>A0A5J6GJG3</accession>
<dbReference type="GO" id="GO:0008610">
    <property type="term" value="P:lipid biosynthetic process"/>
    <property type="evidence" value="ECO:0007669"/>
    <property type="project" value="UniProtKB-ARBA"/>
</dbReference>
<sequence length="1310" mass="140014">MSAAPHQGSAPHEGSARPAPLQQGLFFHTAYDPEGQAVYTTQLTLDFEGPLDPGTLRAACRVLLDRHDSLRSGFRTDESGAPVRFVVPEVAVEWGQLDLRPSDPAAVRDAGTSQVMEEERARPFDLARPPLVRFLLVRVDEDRWRFALTNHHIILDGWSTSVLLDELFDVYGQLDEGRDPELFPAPAYGAYLEWLEDTGPDEARAAWADALAGIQGPTLVAPQAVGTVMPERILCTLPSDLGTALRERARECGVTLNTVVQVAWGLVLRHVTGRDDVLFGMTVSGRTADVEDIDTMVGLLINTLPARVRLAAGDTVAEVLERTQDAHLDLFDHHHLGLTEIQRDAGFGTLFDTTTAFENYPVSGGDHALGDAVLVGTGGFDATHYPLSLICTPGEELGVRLDYRPDLFERAAAERIRDWFVRVLETIADNPRRTVASVSVLTPRERHRILLEWNDTARPLPPGSPATLPDLIEARAARQPDSPAVAHAGRELTYGELNRRANRFARLLLEHGAGPEALVALALPRTPDMVVAVLATLKTGAAYVPVDVRYPAGRIAQMLGDASPLVVVVDGGTGTNTGIAPPDGATLVVMDADPVVRHTAAQSPGDVTDAERPRPLLPRHPAYVIHTSGSTGTPKGVVVEHANAVHLVATVEDQFGPDGLARVLASTSLSFDVSILEIITTLATGGAIELVDDLFALLERDSWQGSMLSGVPSAVASVLAGCDTRLSAREVVLGGEPIPRGLLRELRERVPGGTVTNIYGPTETTTYATTWRDDGEPADTEPPIGRPVPNCQAYVLDPWLQPVPVGLPGELYLAGAGVARGYLDRPALTAERFVACPFGDPGRRMYRTGDQVRLRPDGQLDFLGRLDGQVKINGFRVEPGEVESALLRHERIAQAVVVARGERADDRRLVAYVVAAPPGTALGTASGTALEAAELRRFVGDRLPRHMIPATVVQLPRFPLLPNGKLDRAALPAPSYAPSYARSKSRAPADDRERTLCALFAEVLGADHVGPDDGFFELGGHSLLATRLVSRVRSALGAEISVRTLYQAPTPAALAGRIDATDPATGLDVLLPLRRTGGRPPLFCVHAASGLAWPYTRLLPHLPADLPVYGLQSPAVDAPDTGPLTPDGMARDYAGRIRAVQPHGPYHLIGWSVGGNIAYAVAAELAAAGQQVAFLGLLDSYPPDPALLADRDTMLRGILDGIGFAADGSPPERIAALGERTVAGVRATARGALDMLRTVPPQAPGLDITHFRAAADGPVPGAEPKSWQAFAGGRLTTYDIGCGHHRMLDPAPLAEICALLTDSWKGRASS</sequence>
<dbReference type="GO" id="GO:0017000">
    <property type="term" value="P:antibiotic biosynthetic process"/>
    <property type="evidence" value="ECO:0007669"/>
    <property type="project" value="UniProtKB-ARBA"/>
</dbReference>
<dbReference type="GO" id="GO:0003824">
    <property type="term" value="F:catalytic activity"/>
    <property type="evidence" value="ECO:0007669"/>
    <property type="project" value="InterPro"/>
</dbReference>
<dbReference type="PROSITE" id="PS50075">
    <property type="entry name" value="CARRIER"/>
    <property type="match status" value="1"/>
</dbReference>
<comment type="cofactor">
    <cofactor evidence="1">
        <name>pantetheine 4'-phosphate</name>
        <dbReference type="ChEBI" id="CHEBI:47942"/>
    </cofactor>
</comment>
<evidence type="ECO:0000256" key="4">
    <source>
        <dbReference type="ARBA" id="ARBA00022553"/>
    </source>
</evidence>
<dbReference type="InterPro" id="IPR025110">
    <property type="entry name" value="AMP-bd_C"/>
</dbReference>
<keyword evidence="3" id="KW-0596">Phosphopantetheine</keyword>
<dbReference type="Pfam" id="PF00501">
    <property type="entry name" value="AMP-binding"/>
    <property type="match status" value="1"/>
</dbReference>
<dbReference type="FunFam" id="1.10.1200.10:FF:000016">
    <property type="entry name" value="Non-ribosomal peptide synthase"/>
    <property type="match status" value="1"/>
</dbReference>
<dbReference type="GO" id="GO:0005829">
    <property type="term" value="C:cytosol"/>
    <property type="evidence" value="ECO:0007669"/>
    <property type="project" value="TreeGrafter"/>
</dbReference>
<dbReference type="InterPro" id="IPR001031">
    <property type="entry name" value="Thioesterase"/>
</dbReference>
<dbReference type="InterPro" id="IPR000873">
    <property type="entry name" value="AMP-dep_synth/lig_dom"/>
</dbReference>
<dbReference type="InterPro" id="IPR020802">
    <property type="entry name" value="TesA-like"/>
</dbReference>
<dbReference type="SUPFAM" id="SSF56801">
    <property type="entry name" value="Acetyl-CoA synthetase-like"/>
    <property type="match status" value="1"/>
</dbReference>
<keyword evidence="7" id="KW-1185">Reference proteome</keyword>
<dbReference type="InterPro" id="IPR009081">
    <property type="entry name" value="PP-bd_ACP"/>
</dbReference>
<dbReference type="InterPro" id="IPR020806">
    <property type="entry name" value="PKS_PP-bd"/>
</dbReference>
<dbReference type="Pfam" id="PF00668">
    <property type="entry name" value="Condensation"/>
    <property type="match status" value="1"/>
</dbReference>
<dbReference type="GO" id="GO:0044550">
    <property type="term" value="P:secondary metabolite biosynthetic process"/>
    <property type="evidence" value="ECO:0007669"/>
    <property type="project" value="TreeGrafter"/>
</dbReference>
<comment type="similarity">
    <text evidence="2">Belongs to the ATP-dependent AMP-binding enzyme family.</text>
</comment>
<dbReference type="NCBIfam" id="TIGR01733">
    <property type="entry name" value="AA-adenyl-dom"/>
    <property type="match status" value="1"/>
</dbReference>
<evidence type="ECO:0000256" key="3">
    <source>
        <dbReference type="ARBA" id="ARBA00022450"/>
    </source>
</evidence>
<dbReference type="Gene3D" id="2.30.38.10">
    <property type="entry name" value="Luciferase, Domain 3"/>
    <property type="match status" value="1"/>
</dbReference>
<feature type="domain" description="Carrier" evidence="5">
    <location>
        <begin position="987"/>
        <end position="1062"/>
    </location>
</feature>
<dbReference type="SMART" id="SM00823">
    <property type="entry name" value="PKS_PP"/>
    <property type="match status" value="1"/>
</dbReference>
<dbReference type="InterPro" id="IPR023213">
    <property type="entry name" value="CAT-like_dom_sf"/>
</dbReference>
<dbReference type="Gene3D" id="3.40.50.1820">
    <property type="entry name" value="alpha/beta hydrolase"/>
    <property type="match status" value="1"/>
</dbReference>
<dbReference type="KEGG" id="ska:CP970_38395"/>
<dbReference type="SUPFAM" id="SSF47336">
    <property type="entry name" value="ACP-like"/>
    <property type="match status" value="1"/>
</dbReference>
<dbReference type="PANTHER" id="PTHR45527">
    <property type="entry name" value="NONRIBOSOMAL PEPTIDE SYNTHETASE"/>
    <property type="match status" value="1"/>
</dbReference>
<dbReference type="InterPro" id="IPR045851">
    <property type="entry name" value="AMP-bd_C_sf"/>
</dbReference>
<dbReference type="Proteomes" id="UP000325529">
    <property type="component" value="Chromosome"/>
</dbReference>
<dbReference type="InterPro" id="IPR001242">
    <property type="entry name" value="Condensation_dom"/>
</dbReference>
<evidence type="ECO:0000256" key="1">
    <source>
        <dbReference type="ARBA" id="ARBA00001957"/>
    </source>
</evidence>
<evidence type="ECO:0000256" key="2">
    <source>
        <dbReference type="ARBA" id="ARBA00006432"/>
    </source>
</evidence>
<keyword evidence="4" id="KW-0597">Phosphoprotein</keyword>
<dbReference type="PROSITE" id="PS00455">
    <property type="entry name" value="AMP_BINDING"/>
    <property type="match status" value="1"/>
</dbReference>
<dbReference type="Gene3D" id="3.30.300.30">
    <property type="match status" value="1"/>
</dbReference>
<name>A0A5J6GJG3_STRKN</name>
<gene>
    <name evidence="6" type="ORF">CP970_38395</name>
</gene>
<dbReference type="GO" id="GO:0031177">
    <property type="term" value="F:phosphopantetheine binding"/>
    <property type="evidence" value="ECO:0007669"/>
    <property type="project" value="InterPro"/>
</dbReference>
<dbReference type="InterPro" id="IPR010071">
    <property type="entry name" value="AA_adenyl_dom"/>
</dbReference>
<dbReference type="FunFam" id="2.30.38.10:FF:000001">
    <property type="entry name" value="Non-ribosomal peptide synthetase PvdI"/>
    <property type="match status" value="1"/>
</dbReference>
<dbReference type="CDD" id="cd19543">
    <property type="entry name" value="DCL_NRPS"/>
    <property type="match status" value="1"/>
</dbReference>
<dbReference type="PROSITE" id="PS00012">
    <property type="entry name" value="PHOSPHOPANTETHEINE"/>
    <property type="match status" value="1"/>
</dbReference>
<organism evidence="6 7">
    <name type="scientific">Streptomyces kanamyceticus</name>
    <dbReference type="NCBI Taxonomy" id="1967"/>
    <lineage>
        <taxon>Bacteria</taxon>
        <taxon>Bacillati</taxon>
        <taxon>Actinomycetota</taxon>
        <taxon>Actinomycetes</taxon>
        <taxon>Kitasatosporales</taxon>
        <taxon>Streptomycetaceae</taxon>
        <taxon>Streptomyces</taxon>
    </lineage>
</organism>
<dbReference type="SMART" id="SM00824">
    <property type="entry name" value="PKS_TE"/>
    <property type="match status" value="1"/>
</dbReference>
<evidence type="ECO:0000313" key="7">
    <source>
        <dbReference type="Proteomes" id="UP000325529"/>
    </source>
</evidence>
<dbReference type="SUPFAM" id="SSF53474">
    <property type="entry name" value="alpha/beta-Hydrolases"/>
    <property type="match status" value="1"/>
</dbReference>
<dbReference type="CDD" id="cd05930">
    <property type="entry name" value="A_NRPS"/>
    <property type="match status" value="1"/>
</dbReference>
<dbReference type="FunFam" id="3.40.50.980:FF:000001">
    <property type="entry name" value="Non-ribosomal peptide synthetase"/>
    <property type="match status" value="1"/>
</dbReference>
<dbReference type="InterPro" id="IPR020845">
    <property type="entry name" value="AMP-binding_CS"/>
</dbReference>